<name>A0A8H9GL88_9DEIO</name>
<proteinExistence type="predicted"/>
<feature type="domain" description="DUF1990" evidence="1">
    <location>
        <begin position="74"/>
        <end position="169"/>
    </location>
</feature>
<dbReference type="RefSeq" id="WP_189062464.1">
    <property type="nucleotide sequence ID" value="NZ_BMQG01000003.1"/>
</dbReference>
<evidence type="ECO:0000313" key="2">
    <source>
        <dbReference type="EMBL" id="GGM36906.1"/>
    </source>
</evidence>
<dbReference type="InterPro" id="IPR018960">
    <property type="entry name" value="DUF1990"/>
</dbReference>
<evidence type="ECO:0000313" key="3">
    <source>
        <dbReference type="Proteomes" id="UP000600547"/>
    </source>
</evidence>
<dbReference type="AlphaFoldDB" id="A0A8H9GL88"/>
<gene>
    <name evidence="2" type="ORF">GCM10008956_11740</name>
</gene>
<reference evidence="3" key="1">
    <citation type="journal article" date="2019" name="Int. J. Syst. Evol. Microbiol.">
        <title>The Global Catalogue of Microorganisms (GCM) 10K type strain sequencing project: providing services to taxonomists for standard genome sequencing and annotation.</title>
        <authorList>
            <consortium name="The Broad Institute Genomics Platform"/>
            <consortium name="The Broad Institute Genome Sequencing Center for Infectious Disease"/>
            <person name="Wu L."/>
            <person name="Ma J."/>
        </authorList>
    </citation>
    <scope>NUCLEOTIDE SEQUENCE [LARGE SCALE GENOMIC DNA]</scope>
    <source>
        <strain evidence="3">JCM 31047</strain>
    </source>
</reference>
<dbReference type="Proteomes" id="UP000600547">
    <property type="component" value="Unassembled WGS sequence"/>
</dbReference>
<accession>A0A8H9GL88</accession>
<evidence type="ECO:0000259" key="1">
    <source>
        <dbReference type="Pfam" id="PF09348"/>
    </source>
</evidence>
<protein>
    <recommendedName>
        <fullName evidence="1">DUF1990 domain-containing protein</fullName>
    </recommendedName>
</protein>
<sequence length="197" mass="22316">MNLLRLAAVLVAAYGTRVLRVPVHGWTPTREADGVGPVTRRTYWVDLAAPRRAMPELMDDTLQRLPRTIPPVLAWFRRVRASSVRTGVGDRFAILMLGVRRARVEVTEVRTDGFRLGTLRQHSESGWIDFHYRPLDGGGYRLRVVSQVRASSWFDRLAYLCGVGVLQRLTWEAGLRRVLRRSGGQKTGHGTTTVEWP</sequence>
<organism evidence="2 3">
    <name type="scientific">Deinococcus arenae</name>
    <dbReference type="NCBI Taxonomy" id="1452751"/>
    <lineage>
        <taxon>Bacteria</taxon>
        <taxon>Thermotogati</taxon>
        <taxon>Deinococcota</taxon>
        <taxon>Deinococci</taxon>
        <taxon>Deinococcales</taxon>
        <taxon>Deinococcaceae</taxon>
        <taxon>Deinococcus</taxon>
    </lineage>
</organism>
<dbReference type="Pfam" id="PF09348">
    <property type="entry name" value="DUF1990"/>
    <property type="match status" value="1"/>
</dbReference>
<comment type="caution">
    <text evidence="2">The sequence shown here is derived from an EMBL/GenBank/DDBJ whole genome shotgun (WGS) entry which is preliminary data.</text>
</comment>
<keyword evidence="3" id="KW-1185">Reference proteome</keyword>
<dbReference type="EMBL" id="BMQG01000003">
    <property type="protein sequence ID" value="GGM36906.1"/>
    <property type="molecule type" value="Genomic_DNA"/>
</dbReference>